<dbReference type="Gene3D" id="3.10.129.10">
    <property type="entry name" value="Hotdog Thioesterase"/>
    <property type="match status" value="1"/>
</dbReference>
<dbReference type="InterPro" id="IPR029069">
    <property type="entry name" value="HotDog_dom_sf"/>
</dbReference>
<dbReference type="InterPro" id="IPR013114">
    <property type="entry name" value="FabA_FabZ"/>
</dbReference>
<dbReference type="PANTHER" id="PTHR30272:SF1">
    <property type="entry name" value="3-HYDROXYACYL-[ACYL-CARRIER-PROTEIN] DEHYDRATASE"/>
    <property type="match status" value="1"/>
</dbReference>
<gene>
    <name evidence="3" type="ORF">IAD28_06070</name>
</gene>
<sequence>MERDELMELLPHRDNMLLLDSAELDDGVAVGSYTVRGNEFFLKGHFPGNPIVPGVILLEILAQSACVLLSGDKIKGGQPVYTGLNNVRFRSPVRPGDKITARCSLTRSKHPFYFAKGTVSVEGRLCAQAEFSFAIAAGTGE</sequence>
<comment type="caution">
    <text evidence="3">The sequence shown here is derived from an EMBL/GenBank/DDBJ whole genome shotgun (WGS) entry which is preliminary data.</text>
</comment>
<dbReference type="GO" id="GO:0016829">
    <property type="term" value="F:lyase activity"/>
    <property type="evidence" value="ECO:0007669"/>
    <property type="project" value="UniProtKB-KW"/>
</dbReference>
<accession>A0A9D1NQU6</accession>
<comment type="similarity">
    <text evidence="1">Belongs to the thioester dehydratase family. FabZ subfamily.</text>
</comment>
<protein>
    <submittedName>
        <fullName evidence="3">Beta-hydroxyacyl-ACP dehydratase</fullName>
    </submittedName>
</protein>
<dbReference type="PANTHER" id="PTHR30272">
    <property type="entry name" value="3-HYDROXYACYL-[ACYL-CARRIER-PROTEIN] DEHYDRATASE"/>
    <property type="match status" value="1"/>
</dbReference>
<evidence type="ECO:0000313" key="4">
    <source>
        <dbReference type="Proteomes" id="UP000823960"/>
    </source>
</evidence>
<evidence type="ECO:0000313" key="3">
    <source>
        <dbReference type="EMBL" id="HIV11239.1"/>
    </source>
</evidence>
<reference evidence="3" key="2">
    <citation type="journal article" date="2021" name="PeerJ">
        <title>Extensive microbial diversity within the chicken gut microbiome revealed by metagenomics and culture.</title>
        <authorList>
            <person name="Gilroy R."/>
            <person name="Ravi A."/>
            <person name="Getino M."/>
            <person name="Pursley I."/>
            <person name="Horton D.L."/>
            <person name="Alikhan N.F."/>
            <person name="Baker D."/>
            <person name="Gharbi K."/>
            <person name="Hall N."/>
            <person name="Watson M."/>
            <person name="Adriaenssens E.M."/>
            <person name="Foster-Nyarko E."/>
            <person name="Jarju S."/>
            <person name="Secka A."/>
            <person name="Antonio M."/>
            <person name="Oren A."/>
            <person name="Chaudhuri R.R."/>
            <person name="La Ragione R."/>
            <person name="Hildebrand F."/>
            <person name="Pallen M.J."/>
        </authorList>
    </citation>
    <scope>NUCLEOTIDE SEQUENCE</scope>
    <source>
        <strain evidence="3">1370</strain>
    </source>
</reference>
<dbReference type="Proteomes" id="UP000823960">
    <property type="component" value="Unassembled WGS sequence"/>
</dbReference>
<evidence type="ECO:0000256" key="1">
    <source>
        <dbReference type="ARBA" id="ARBA00009174"/>
    </source>
</evidence>
<evidence type="ECO:0000256" key="2">
    <source>
        <dbReference type="ARBA" id="ARBA00023239"/>
    </source>
</evidence>
<proteinExistence type="inferred from homology"/>
<keyword evidence="2" id="KW-0456">Lyase</keyword>
<dbReference type="Pfam" id="PF07977">
    <property type="entry name" value="FabA"/>
    <property type="match status" value="1"/>
</dbReference>
<dbReference type="SUPFAM" id="SSF54637">
    <property type="entry name" value="Thioesterase/thiol ester dehydrase-isomerase"/>
    <property type="match status" value="1"/>
</dbReference>
<reference evidence="3" key="1">
    <citation type="submission" date="2020-10" db="EMBL/GenBank/DDBJ databases">
        <authorList>
            <person name="Gilroy R."/>
        </authorList>
    </citation>
    <scope>NUCLEOTIDE SEQUENCE</scope>
    <source>
        <strain evidence="3">1370</strain>
    </source>
</reference>
<dbReference type="AlphaFoldDB" id="A0A9D1NQU6"/>
<dbReference type="EMBL" id="DVOL01000088">
    <property type="protein sequence ID" value="HIV11239.1"/>
    <property type="molecule type" value="Genomic_DNA"/>
</dbReference>
<name>A0A9D1NQU6_9FIRM</name>
<organism evidence="3 4">
    <name type="scientific">Candidatus Faeciplasma avium</name>
    <dbReference type="NCBI Taxonomy" id="2840798"/>
    <lineage>
        <taxon>Bacteria</taxon>
        <taxon>Bacillati</taxon>
        <taxon>Bacillota</taxon>
        <taxon>Clostridia</taxon>
        <taxon>Eubacteriales</taxon>
        <taxon>Oscillospiraceae</taxon>
        <taxon>Oscillospiraceae incertae sedis</taxon>
        <taxon>Candidatus Faeciplasma</taxon>
    </lineage>
</organism>
<dbReference type="CDD" id="cd01288">
    <property type="entry name" value="FabZ"/>
    <property type="match status" value="1"/>
</dbReference>